<sequence length="101" mass="11744">MEVPTAFLPVYCRQPLTAIAVYELRCQNGEKMMKDSEEEQNVQLKAVSSLYVCDQKWEEMSKVYSAVSWSNLRTTFQECGPVLKSRDMTKDLTNWRPTLRS</sequence>
<keyword evidence="2" id="KW-1185">Reference proteome</keyword>
<proteinExistence type="predicted"/>
<gene>
    <name evidence="1" type="ORF">HAX54_036280</name>
</gene>
<dbReference type="Proteomes" id="UP000823775">
    <property type="component" value="Unassembled WGS sequence"/>
</dbReference>
<protein>
    <submittedName>
        <fullName evidence="1">Uncharacterized protein</fullName>
    </submittedName>
</protein>
<accession>A0ABS8RMB1</accession>
<evidence type="ECO:0000313" key="1">
    <source>
        <dbReference type="EMBL" id="MCD7447912.1"/>
    </source>
</evidence>
<name>A0ABS8RMB1_DATST</name>
<dbReference type="EMBL" id="JACEIK010000048">
    <property type="protein sequence ID" value="MCD7447912.1"/>
    <property type="molecule type" value="Genomic_DNA"/>
</dbReference>
<evidence type="ECO:0000313" key="2">
    <source>
        <dbReference type="Proteomes" id="UP000823775"/>
    </source>
</evidence>
<organism evidence="1 2">
    <name type="scientific">Datura stramonium</name>
    <name type="common">Jimsonweed</name>
    <name type="synonym">Common thornapple</name>
    <dbReference type="NCBI Taxonomy" id="4076"/>
    <lineage>
        <taxon>Eukaryota</taxon>
        <taxon>Viridiplantae</taxon>
        <taxon>Streptophyta</taxon>
        <taxon>Embryophyta</taxon>
        <taxon>Tracheophyta</taxon>
        <taxon>Spermatophyta</taxon>
        <taxon>Magnoliopsida</taxon>
        <taxon>eudicotyledons</taxon>
        <taxon>Gunneridae</taxon>
        <taxon>Pentapetalae</taxon>
        <taxon>asterids</taxon>
        <taxon>lamiids</taxon>
        <taxon>Solanales</taxon>
        <taxon>Solanaceae</taxon>
        <taxon>Solanoideae</taxon>
        <taxon>Datureae</taxon>
        <taxon>Datura</taxon>
    </lineage>
</organism>
<comment type="caution">
    <text evidence="1">The sequence shown here is derived from an EMBL/GenBank/DDBJ whole genome shotgun (WGS) entry which is preliminary data.</text>
</comment>
<reference evidence="1 2" key="1">
    <citation type="journal article" date="2021" name="BMC Genomics">
        <title>Datura genome reveals duplications of psychoactive alkaloid biosynthetic genes and high mutation rate following tissue culture.</title>
        <authorList>
            <person name="Rajewski A."/>
            <person name="Carter-House D."/>
            <person name="Stajich J."/>
            <person name="Litt A."/>
        </authorList>
    </citation>
    <scope>NUCLEOTIDE SEQUENCE [LARGE SCALE GENOMIC DNA]</scope>
    <source>
        <strain evidence="1">AR-01</strain>
    </source>
</reference>